<evidence type="ECO:0000256" key="1">
    <source>
        <dbReference type="ARBA" id="ARBA00006803"/>
    </source>
</evidence>
<protein>
    <submittedName>
        <fullName evidence="4">Uncharacterized protein</fullName>
    </submittedName>
</protein>
<keyword evidence="2" id="KW-0472">Membrane</keyword>
<proteinExistence type="inferred from homology"/>
<name>A0A915CXD8_9BILA</name>
<evidence type="ECO:0000256" key="2">
    <source>
        <dbReference type="SAM" id="Phobius"/>
    </source>
</evidence>
<dbReference type="AlphaFoldDB" id="A0A915CXD8"/>
<reference evidence="4" key="1">
    <citation type="submission" date="2022-11" db="UniProtKB">
        <authorList>
            <consortium name="WormBaseParasite"/>
        </authorList>
    </citation>
    <scope>IDENTIFICATION</scope>
</reference>
<evidence type="ECO:0000313" key="3">
    <source>
        <dbReference type="Proteomes" id="UP000887574"/>
    </source>
</evidence>
<sequence>MQKGHSLTESYQLSENIRTGRQLAPTFFFHFLNTIAVAIASILFVYLLTTAKSKQISLVALFLTMTIGNLGILTTVIRYHPILNRRAVKLCNDLKAKMFGNLYKKSSHISHRPEARVSVIHPAPTTIDGNSLINTLEMEEYLEFYEFPGIILQVFNDIISTQETLIVTTILLSLFMC</sequence>
<dbReference type="GO" id="GO:0007606">
    <property type="term" value="P:sensory perception of chemical stimulus"/>
    <property type="evidence" value="ECO:0007669"/>
    <property type="project" value="InterPro"/>
</dbReference>
<dbReference type="WBParaSite" id="jg13676">
    <property type="protein sequence ID" value="jg13676"/>
    <property type="gene ID" value="jg13676"/>
</dbReference>
<dbReference type="GO" id="GO:0016020">
    <property type="term" value="C:membrane"/>
    <property type="evidence" value="ECO:0007669"/>
    <property type="project" value="InterPro"/>
</dbReference>
<dbReference type="Proteomes" id="UP000887574">
    <property type="component" value="Unplaced"/>
</dbReference>
<accession>A0A915CXD8</accession>
<keyword evidence="2" id="KW-0812">Transmembrane</keyword>
<keyword evidence="3" id="KW-1185">Reference proteome</keyword>
<keyword evidence="2" id="KW-1133">Transmembrane helix</keyword>
<feature type="transmembrane region" description="Helical" evidence="2">
    <location>
        <begin position="27"/>
        <end position="49"/>
    </location>
</feature>
<dbReference type="InterPro" id="IPR004151">
    <property type="entry name" value="7TM_GPCR_serpentine_rcpt_Sre"/>
</dbReference>
<dbReference type="Pfam" id="PF03125">
    <property type="entry name" value="Sre"/>
    <property type="match status" value="1"/>
</dbReference>
<feature type="transmembrane region" description="Helical" evidence="2">
    <location>
        <begin position="55"/>
        <end position="77"/>
    </location>
</feature>
<evidence type="ECO:0000313" key="4">
    <source>
        <dbReference type="WBParaSite" id="jg13676"/>
    </source>
</evidence>
<organism evidence="3 4">
    <name type="scientific">Ditylenchus dipsaci</name>
    <dbReference type="NCBI Taxonomy" id="166011"/>
    <lineage>
        <taxon>Eukaryota</taxon>
        <taxon>Metazoa</taxon>
        <taxon>Ecdysozoa</taxon>
        <taxon>Nematoda</taxon>
        <taxon>Chromadorea</taxon>
        <taxon>Rhabditida</taxon>
        <taxon>Tylenchina</taxon>
        <taxon>Tylenchomorpha</taxon>
        <taxon>Sphaerularioidea</taxon>
        <taxon>Anguinidae</taxon>
        <taxon>Anguininae</taxon>
        <taxon>Ditylenchus</taxon>
    </lineage>
</organism>
<comment type="similarity">
    <text evidence="1">Belongs to the nematode receptor-like protein sre family.</text>
</comment>